<dbReference type="AlphaFoldDB" id="A0A6J4LF98"/>
<evidence type="ECO:0000313" key="2">
    <source>
        <dbReference type="EMBL" id="CAA9330580.1"/>
    </source>
</evidence>
<accession>A0A6J4LF98</accession>
<proteinExistence type="predicted"/>
<organism evidence="2">
    <name type="scientific">uncultured Chloroflexia bacterium</name>
    <dbReference type="NCBI Taxonomy" id="1672391"/>
    <lineage>
        <taxon>Bacteria</taxon>
        <taxon>Bacillati</taxon>
        <taxon>Chloroflexota</taxon>
        <taxon>Chloroflexia</taxon>
        <taxon>environmental samples</taxon>
    </lineage>
</organism>
<name>A0A6J4LF98_9CHLR</name>
<gene>
    <name evidence="2" type="ORF">AVDCRST_MAG93-6175</name>
</gene>
<evidence type="ECO:0000256" key="1">
    <source>
        <dbReference type="SAM" id="Phobius"/>
    </source>
</evidence>
<sequence>MESERACACLSPEWECEKVVNVLADVGSAVGLDNFLAYLLYALVLVHRFTLR</sequence>
<keyword evidence="1" id="KW-0812">Transmembrane</keyword>
<dbReference type="EMBL" id="CADCTR010002078">
    <property type="protein sequence ID" value="CAA9330580.1"/>
    <property type="molecule type" value="Genomic_DNA"/>
</dbReference>
<feature type="transmembrane region" description="Helical" evidence="1">
    <location>
        <begin position="35"/>
        <end position="51"/>
    </location>
</feature>
<keyword evidence="1" id="KW-1133">Transmembrane helix</keyword>
<reference evidence="2" key="1">
    <citation type="submission" date="2020-02" db="EMBL/GenBank/DDBJ databases">
        <authorList>
            <person name="Meier V. D."/>
        </authorList>
    </citation>
    <scope>NUCLEOTIDE SEQUENCE</scope>
    <source>
        <strain evidence="2">AVDCRST_MAG93</strain>
    </source>
</reference>
<protein>
    <submittedName>
        <fullName evidence="2">Uncharacterized protein</fullName>
    </submittedName>
</protein>
<keyword evidence="1" id="KW-0472">Membrane</keyword>